<evidence type="ECO:0000313" key="4">
    <source>
        <dbReference type="EMBL" id="AEF41990.1"/>
    </source>
</evidence>
<dbReference type="InterPro" id="IPR002347">
    <property type="entry name" value="SDR_fam"/>
</dbReference>
<dbReference type="STRING" id="443218.AS9A_3552"/>
<name>F6ERB2_HOYSD</name>
<dbReference type="AlphaFoldDB" id="F6ERB2"/>
<protein>
    <submittedName>
        <fullName evidence="4">Possible short-chain dehydrogenase</fullName>
    </submittedName>
</protein>
<dbReference type="PANTHER" id="PTHR24322">
    <property type="entry name" value="PKSB"/>
    <property type="match status" value="1"/>
</dbReference>
<dbReference type="HOGENOM" id="CLU_010194_2_1_11"/>
<dbReference type="SUPFAM" id="SSF51735">
    <property type="entry name" value="NAD(P)-binding Rossmann-fold domains"/>
    <property type="match status" value="1"/>
</dbReference>
<evidence type="ECO:0000256" key="2">
    <source>
        <dbReference type="ARBA" id="ARBA00023002"/>
    </source>
</evidence>
<dbReference type="OrthoDB" id="4690547at2"/>
<keyword evidence="2" id="KW-0560">Oxidoreductase</keyword>
<reference evidence="4 5" key="1">
    <citation type="journal article" date="2011" name="J. Bacteriol.">
        <title>Complete genome sequence of Amycolicicoccus subflavus DQS3-9A1T, an actinomycete isolated from crude oil-polluted soil.</title>
        <authorList>
            <person name="Cai M."/>
            <person name="Chen W.M."/>
            <person name="Nie Y."/>
            <person name="Chi C.Q."/>
            <person name="Wang Y.N."/>
            <person name="Tang Y.Q."/>
            <person name="Li G.Y."/>
            <person name="Wu X.L."/>
        </authorList>
    </citation>
    <scope>NUCLEOTIDE SEQUENCE [LARGE SCALE GENOMIC DNA]</scope>
    <source>
        <strain evidence="5">DSM 45089 / DQS3-9A1</strain>
    </source>
</reference>
<dbReference type="PANTHER" id="PTHR24322:SF736">
    <property type="entry name" value="RETINOL DEHYDROGENASE 10"/>
    <property type="match status" value="1"/>
</dbReference>
<dbReference type="CDD" id="cd05233">
    <property type="entry name" value="SDR_c"/>
    <property type="match status" value="1"/>
</dbReference>
<dbReference type="Proteomes" id="UP000009235">
    <property type="component" value="Chromosome"/>
</dbReference>
<comment type="similarity">
    <text evidence="1 3">Belongs to the short-chain dehydrogenases/reductases (SDR) family.</text>
</comment>
<evidence type="ECO:0000313" key="5">
    <source>
        <dbReference type="Proteomes" id="UP000009235"/>
    </source>
</evidence>
<dbReference type="PRINTS" id="PR00081">
    <property type="entry name" value="GDHRDH"/>
</dbReference>
<accession>F6ERB2</accession>
<dbReference type="KEGG" id="asd:AS9A_3552"/>
<gene>
    <name evidence="4" type="ordered locus">AS9A_3552</name>
</gene>
<dbReference type="GO" id="GO:0016616">
    <property type="term" value="F:oxidoreductase activity, acting on the CH-OH group of donors, NAD or NADP as acceptor"/>
    <property type="evidence" value="ECO:0007669"/>
    <property type="project" value="TreeGrafter"/>
</dbReference>
<organism evidence="4 5">
    <name type="scientific">Hoyosella subflava (strain DSM 45089 / JCM 17490 / NBRC 109087 / DQS3-9A1)</name>
    <name type="common">Amycolicicoccus subflavus</name>
    <dbReference type="NCBI Taxonomy" id="443218"/>
    <lineage>
        <taxon>Bacteria</taxon>
        <taxon>Bacillati</taxon>
        <taxon>Actinomycetota</taxon>
        <taxon>Actinomycetes</taxon>
        <taxon>Mycobacteriales</taxon>
        <taxon>Hoyosellaceae</taxon>
        <taxon>Hoyosella</taxon>
    </lineage>
</organism>
<dbReference type="EMBL" id="CP002786">
    <property type="protein sequence ID" value="AEF41990.1"/>
    <property type="molecule type" value="Genomic_DNA"/>
</dbReference>
<proteinExistence type="inferred from homology"/>
<dbReference type="InterPro" id="IPR036291">
    <property type="entry name" value="NAD(P)-bd_dom_sf"/>
</dbReference>
<sequence>MALTTNEGQRDTGEPEATSTRAFADFAGRLAVVTGAASGIGRDLVFELVRKGTHVAACDLNDVKLGAVVRKANNLNPEVRVTPHVCDVVDRAAVGQLAREVSDAHQSGVLHLLFNNAGTIGGMSFVKSPPDEWERTFAVSWNGTYNCSREFLPMLLASDQGAIVNTASVNALWASLGSRTPHSAYSSAKFAVRGFTESLLVDFQRNAPHLSAVLVLAGHVRTGMPAPPSTWKRALDSLFAGYEPVSSKSAAEQILNAVSRGDWRIVIGTDAAAVDERVRTDPWTVYE</sequence>
<evidence type="ECO:0000256" key="3">
    <source>
        <dbReference type="RuleBase" id="RU000363"/>
    </source>
</evidence>
<dbReference type="RefSeq" id="WP_013808339.1">
    <property type="nucleotide sequence ID" value="NC_015564.1"/>
</dbReference>
<evidence type="ECO:0000256" key="1">
    <source>
        <dbReference type="ARBA" id="ARBA00006484"/>
    </source>
</evidence>
<dbReference type="Pfam" id="PF00106">
    <property type="entry name" value="adh_short"/>
    <property type="match status" value="1"/>
</dbReference>
<dbReference type="eggNOG" id="COG0300">
    <property type="taxonomic scope" value="Bacteria"/>
</dbReference>
<dbReference type="Gene3D" id="3.40.50.720">
    <property type="entry name" value="NAD(P)-binding Rossmann-like Domain"/>
    <property type="match status" value="1"/>
</dbReference>
<keyword evidence="5" id="KW-1185">Reference proteome</keyword>
<dbReference type="PRINTS" id="PR00080">
    <property type="entry name" value="SDRFAMILY"/>
</dbReference>